<gene>
    <name evidence="1" type="ORF">LEP1GSC193_3615</name>
</gene>
<dbReference type="Proteomes" id="UP000015445">
    <property type="component" value="Unassembled WGS sequence"/>
</dbReference>
<sequence length="56" mass="6647">MKADFVSASLHAFIRLFILKDVKQENEFSDFVLRQNEHLVTHNSFPKFLFVRNHIA</sequence>
<dbReference type="EMBL" id="AOHD02000024">
    <property type="protein sequence ID" value="EQA81184.1"/>
    <property type="molecule type" value="Genomic_DNA"/>
</dbReference>
<reference evidence="1" key="1">
    <citation type="submission" date="2013-05" db="EMBL/GenBank/DDBJ databases">
        <authorList>
            <person name="Harkins D.M."/>
            <person name="Durkin A.S."/>
            <person name="Brinkac L.M."/>
            <person name="Haft D.H."/>
            <person name="Selengut J.D."/>
            <person name="Sanka R."/>
            <person name="DePew J."/>
            <person name="Purushe J."/>
            <person name="Galloway R.L."/>
            <person name="Vinetz J.M."/>
            <person name="Sutton G.G."/>
            <person name="Nierman W.C."/>
            <person name="Fouts D.E."/>
        </authorList>
    </citation>
    <scope>NUCLEOTIDE SEQUENCE [LARGE SCALE GENOMIC DNA]</scope>
    <source>
        <strain evidence="1">80-412</strain>
    </source>
</reference>
<evidence type="ECO:0000313" key="1">
    <source>
        <dbReference type="EMBL" id="EQA81184.1"/>
    </source>
</evidence>
<dbReference type="AlphaFoldDB" id="T0H6J7"/>
<keyword evidence="2" id="KW-1185">Reference proteome</keyword>
<proteinExistence type="predicted"/>
<protein>
    <submittedName>
        <fullName evidence="1">Uncharacterized protein</fullName>
    </submittedName>
</protein>
<accession>T0H6J7</accession>
<comment type="caution">
    <text evidence="1">The sequence shown here is derived from an EMBL/GenBank/DDBJ whole genome shotgun (WGS) entry which is preliminary data.</text>
</comment>
<evidence type="ECO:0000313" key="2">
    <source>
        <dbReference type="Proteomes" id="UP000015445"/>
    </source>
</evidence>
<organism evidence="1 2">
    <name type="scientific">Leptospira alstonii serovar Pingchang str. 80-412</name>
    <dbReference type="NCBI Taxonomy" id="1218564"/>
    <lineage>
        <taxon>Bacteria</taxon>
        <taxon>Pseudomonadati</taxon>
        <taxon>Spirochaetota</taxon>
        <taxon>Spirochaetia</taxon>
        <taxon>Leptospirales</taxon>
        <taxon>Leptospiraceae</taxon>
        <taxon>Leptospira</taxon>
    </lineage>
</organism>
<name>T0H6J7_9LEPT</name>